<keyword evidence="5 7" id="KW-0472">Membrane</keyword>
<evidence type="ECO:0000256" key="6">
    <source>
        <dbReference type="SAM" id="MobiDB-lite"/>
    </source>
</evidence>
<keyword evidence="3 7" id="KW-0812">Transmembrane</keyword>
<feature type="transmembrane region" description="Helical" evidence="7">
    <location>
        <begin position="80"/>
        <end position="101"/>
    </location>
</feature>
<keyword evidence="4 7" id="KW-1133">Transmembrane helix</keyword>
<proteinExistence type="inferred from homology"/>
<comment type="subcellular location">
    <subcellularLocation>
        <location evidence="1">Membrane</location>
        <topology evidence="1">Multi-pass membrane protein</topology>
    </subcellularLocation>
</comment>
<evidence type="ECO:0000256" key="1">
    <source>
        <dbReference type="ARBA" id="ARBA00004141"/>
    </source>
</evidence>
<evidence type="ECO:0000259" key="8">
    <source>
        <dbReference type="Pfam" id="PF04138"/>
    </source>
</evidence>
<dbReference type="AlphaFoldDB" id="A0A6J7L6J2"/>
<gene>
    <name evidence="9" type="ORF">UFOPK3662_03539</name>
</gene>
<dbReference type="PANTHER" id="PTHR38459:SF1">
    <property type="entry name" value="PROPHAGE BACTOPRENOL-LINKED GLUCOSE TRANSLOCASE HOMOLOG"/>
    <property type="match status" value="1"/>
</dbReference>
<evidence type="ECO:0000313" key="9">
    <source>
        <dbReference type="EMBL" id="CAB4964278.1"/>
    </source>
</evidence>
<protein>
    <submittedName>
        <fullName evidence="9">Unannotated protein</fullName>
    </submittedName>
</protein>
<dbReference type="InterPro" id="IPR051401">
    <property type="entry name" value="GtrA_CellWall_Glycosyl"/>
</dbReference>
<comment type="similarity">
    <text evidence="2">Belongs to the GtrA family.</text>
</comment>
<feature type="transmembrane region" description="Helical" evidence="7">
    <location>
        <begin position="43"/>
        <end position="60"/>
    </location>
</feature>
<accession>A0A6J7L6J2</accession>
<feature type="region of interest" description="Disordered" evidence="6">
    <location>
        <begin position="142"/>
        <end position="162"/>
    </location>
</feature>
<evidence type="ECO:0000256" key="5">
    <source>
        <dbReference type="ARBA" id="ARBA00023136"/>
    </source>
</evidence>
<feature type="transmembrane region" description="Helical" evidence="7">
    <location>
        <begin position="12"/>
        <end position="37"/>
    </location>
</feature>
<evidence type="ECO:0000256" key="4">
    <source>
        <dbReference type="ARBA" id="ARBA00022989"/>
    </source>
</evidence>
<dbReference type="Pfam" id="PF04138">
    <property type="entry name" value="GtrA_DPMS_TM"/>
    <property type="match status" value="1"/>
</dbReference>
<dbReference type="InterPro" id="IPR007267">
    <property type="entry name" value="GtrA_DPMS_TM"/>
</dbReference>
<feature type="transmembrane region" description="Helical" evidence="7">
    <location>
        <begin position="113"/>
        <end position="134"/>
    </location>
</feature>
<dbReference type="GO" id="GO:0005886">
    <property type="term" value="C:plasma membrane"/>
    <property type="evidence" value="ECO:0007669"/>
    <property type="project" value="TreeGrafter"/>
</dbReference>
<evidence type="ECO:0000256" key="7">
    <source>
        <dbReference type="SAM" id="Phobius"/>
    </source>
</evidence>
<name>A0A6J7L6J2_9ZZZZ</name>
<evidence type="ECO:0000256" key="2">
    <source>
        <dbReference type="ARBA" id="ARBA00009399"/>
    </source>
</evidence>
<dbReference type="EMBL" id="CAFBMW010000046">
    <property type="protein sequence ID" value="CAB4964278.1"/>
    <property type="molecule type" value="Genomic_DNA"/>
</dbReference>
<evidence type="ECO:0000256" key="3">
    <source>
        <dbReference type="ARBA" id="ARBA00022692"/>
    </source>
</evidence>
<organism evidence="9">
    <name type="scientific">freshwater metagenome</name>
    <dbReference type="NCBI Taxonomy" id="449393"/>
    <lineage>
        <taxon>unclassified sequences</taxon>
        <taxon>metagenomes</taxon>
        <taxon>ecological metagenomes</taxon>
    </lineage>
</organism>
<dbReference type="PROSITE" id="PS51257">
    <property type="entry name" value="PROKAR_LIPOPROTEIN"/>
    <property type="match status" value="1"/>
</dbReference>
<feature type="domain" description="GtrA/DPMS transmembrane" evidence="8">
    <location>
        <begin position="19"/>
        <end position="134"/>
    </location>
</feature>
<sequence>MGRVDVARWKAILVQLVVFACVGGAFNVLYGLLYVLLRAELSAQPANAIALVLSTIAGTFGHRRITFGVRGTERTATHQALGLVLLGFSLAVTAGSLWLLGALVDAPSRTQEVAVLVAANLGTGLVRFFVFRVVMVGRNRRRPQGLGSPGASEPPVRIEPTT</sequence>
<reference evidence="9" key="1">
    <citation type="submission" date="2020-05" db="EMBL/GenBank/DDBJ databases">
        <authorList>
            <person name="Chiriac C."/>
            <person name="Salcher M."/>
            <person name="Ghai R."/>
            <person name="Kavagutti S V."/>
        </authorList>
    </citation>
    <scope>NUCLEOTIDE SEQUENCE</scope>
</reference>
<dbReference type="PANTHER" id="PTHR38459">
    <property type="entry name" value="PROPHAGE BACTOPRENOL-LINKED GLUCOSE TRANSLOCASE HOMOLOG"/>
    <property type="match status" value="1"/>
</dbReference>
<dbReference type="GO" id="GO:0000271">
    <property type="term" value="P:polysaccharide biosynthetic process"/>
    <property type="evidence" value="ECO:0007669"/>
    <property type="project" value="InterPro"/>
</dbReference>